<evidence type="ECO:0000256" key="7">
    <source>
        <dbReference type="ARBA" id="ARBA00022723"/>
    </source>
</evidence>
<evidence type="ECO:0000256" key="8">
    <source>
        <dbReference type="ARBA" id="ARBA00022771"/>
    </source>
</evidence>
<evidence type="ECO:0000256" key="6">
    <source>
        <dbReference type="ARBA" id="ARBA00022692"/>
    </source>
</evidence>
<evidence type="ECO:0000256" key="13">
    <source>
        <dbReference type="PROSITE-ProRule" id="PRU00175"/>
    </source>
</evidence>
<dbReference type="GO" id="GO:0016567">
    <property type="term" value="P:protein ubiquitination"/>
    <property type="evidence" value="ECO:0007669"/>
    <property type="project" value="InterPro"/>
</dbReference>
<dbReference type="Proteomes" id="UP000479710">
    <property type="component" value="Unassembled WGS sequence"/>
</dbReference>
<evidence type="ECO:0000256" key="4">
    <source>
        <dbReference type="ARBA" id="ARBA00012483"/>
    </source>
</evidence>
<evidence type="ECO:0000256" key="1">
    <source>
        <dbReference type="ARBA" id="ARBA00000900"/>
    </source>
</evidence>
<dbReference type="CDD" id="cd16454">
    <property type="entry name" value="RING-H2_PA-TM-RING"/>
    <property type="match status" value="1"/>
</dbReference>
<organism evidence="17 18">
    <name type="scientific">Oryza meyeriana var. granulata</name>
    <dbReference type="NCBI Taxonomy" id="110450"/>
    <lineage>
        <taxon>Eukaryota</taxon>
        <taxon>Viridiplantae</taxon>
        <taxon>Streptophyta</taxon>
        <taxon>Embryophyta</taxon>
        <taxon>Tracheophyta</taxon>
        <taxon>Spermatophyta</taxon>
        <taxon>Magnoliopsida</taxon>
        <taxon>Liliopsida</taxon>
        <taxon>Poales</taxon>
        <taxon>Poaceae</taxon>
        <taxon>BOP clade</taxon>
        <taxon>Oryzoideae</taxon>
        <taxon>Oryzeae</taxon>
        <taxon>Oryzinae</taxon>
        <taxon>Oryza</taxon>
        <taxon>Oryza meyeriana</taxon>
    </lineage>
</organism>
<keyword evidence="5" id="KW-0808">Transferase</keyword>
<keyword evidence="7" id="KW-0479">Metal-binding</keyword>
<protein>
    <recommendedName>
        <fullName evidence="4">RING-type E3 ubiquitin transferase</fullName>
        <ecNumber evidence="4">2.3.2.27</ecNumber>
    </recommendedName>
</protein>
<dbReference type="InterPro" id="IPR013083">
    <property type="entry name" value="Znf_RING/FYVE/PHD"/>
</dbReference>
<dbReference type="OrthoDB" id="8062037at2759"/>
<dbReference type="GO" id="GO:0061630">
    <property type="term" value="F:ubiquitin protein ligase activity"/>
    <property type="evidence" value="ECO:0007669"/>
    <property type="project" value="UniProtKB-EC"/>
</dbReference>
<evidence type="ECO:0000259" key="16">
    <source>
        <dbReference type="PROSITE" id="PS50089"/>
    </source>
</evidence>
<dbReference type="PANTHER" id="PTHR46913">
    <property type="entry name" value="RING-H2 FINGER PROTEIN ATL16"/>
    <property type="match status" value="1"/>
</dbReference>
<keyword evidence="12 14" id="KW-0472">Membrane</keyword>
<evidence type="ECO:0000313" key="17">
    <source>
        <dbReference type="EMBL" id="KAF0906467.1"/>
    </source>
</evidence>
<feature type="signal peptide" evidence="15">
    <location>
        <begin position="1"/>
        <end position="27"/>
    </location>
</feature>
<keyword evidence="15" id="KW-0732">Signal</keyword>
<dbReference type="SMART" id="SM00184">
    <property type="entry name" value="RING"/>
    <property type="match status" value="1"/>
</dbReference>
<dbReference type="PANTHER" id="PTHR46913:SF1">
    <property type="entry name" value="RING-H2 FINGER PROTEIN ATL16"/>
    <property type="match status" value="1"/>
</dbReference>
<dbReference type="InterPro" id="IPR001841">
    <property type="entry name" value="Znf_RING"/>
</dbReference>
<dbReference type="AlphaFoldDB" id="A0A6G1D2A8"/>
<evidence type="ECO:0000256" key="2">
    <source>
        <dbReference type="ARBA" id="ARBA00004167"/>
    </source>
</evidence>
<evidence type="ECO:0000313" key="18">
    <source>
        <dbReference type="Proteomes" id="UP000479710"/>
    </source>
</evidence>
<keyword evidence="9" id="KW-0833">Ubl conjugation pathway</keyword>
<keyword evidence="6 14" id="KW-0812">Transmembrane</keyword>
<dbReference type="PROSITE" id="PS50089">
    <property type="entry name" value="ZF_RING_2"/>
    <property type="match status" value="1"/>
</dbReference>
<dbReference type="GO" id="GO:0016020">
    <property type="term" value="C:membrane"/>
    <property type="evidence" value="ECO:0007669"/>
    <property type="project" value="UniProtKB-SubCell"/>
</dbReference>
<comment type="subcellular location">
    <subcellularLocation>
        <location evidence="2">Membrane</location>
        <topology evidence="2">Single-pass membrane protein</topology>
    </subcellularLocation>
</comment>
<proteinExistence type="predicted"/>
<keyword evidence="18" id="KW-1185">Reference proteome</keyword>
<comment type="catalytic activity">
    <reaction evidence="1">
        <text>S-ubiquitinyl-[E2 ubiquitin-conjugating enzyme]-L-cysteine + [acceptor protein]-L-lysine = [E2 ubiquitin-conjugating enzyme]-L-cysteine + N(6)-ubiquitinyl-[acceptor protein]-L-lysine.</text>
        <dbReference type="EC" id="2.3.2.27"/>
    </reaction>
</comment>
<evidence type="ECO:0000256" key="15">
    <source>
        <dbReference type="SAM" id="SignalP"/>
    </source>
</evidence>
<evidence type="ECO:0000256" key="9">
    <source>
        <dbReference type="ARBA" id="ARBA00022786"/>
    </source>
</evidence>
<dbReference type="SUPFAM" id="SSF57850">
    <property type="entry name" value="RING/U-box"/>
    <property type="match status" value="1"/>
</dbReference>
<comment type="caution">
    <text evidence="17">The sequence shown here is derived from an EMBL/GenBank/DDBJ whole genome shotgun (WGS) entry which is preliminary data.</text>
</comment>
<evidence type="ECO:0000256" key="11">
    <source>
        <dbReference type="ARBA" id="ARBA00022989"/>
    </source>
</evidence>
<dbReference type="EMBL" id="SPHZ02000007">
    <property type="protein sequence ID" value="KAF0906467.1"/>
    <property type="molecule type" value="Genomic_DNA"/>
</dbReference>
<sequence length="331" mass="35499">MRRRVRSLCLLVLLLLVVGGGFDVADAQASPSPPPQQPATRTVSRTVSTVITVVIGVFFVLVFVCVLVNQCCDSSAGSSAGAAGGQGQSVVRRRRGLDPAAAAAIPIVPYAEIRKHRSSGLECAVCLTTFDDGNDLRLLPHCSHAFHPDCIDPWLEGHVTCPLCRANLEKQPAPSPAVEFSSPAAAAESQTPGVAPVRLEVVEASDEEERRREEEAVELERLRTMRRAARMRRSHSTGHSLCTLSARAPVDGGDHERFTVRLPPHVREKVLKSRRLRHATSLVLGLIRGSSREGSSTGGGARRWPSFLARTVSWARGGVGADSSAKGTDMP</sequence>
<reference evidence="17 18" key="1">
    <citation type="submission" date="2019-11" db="EMBL/GenBank/DDBJ databases">
        <title>Whole genome sequence of Oryza granulata.</title>
        <authorList>
            <person name="Li W."/>
        </authorList>
    </citation>
    <scope>NUCLEOTIDE SEQUENCE [LARGE SCALE GENOMIC DNA]</scope>
    <source>
        <strain evidence="18">cv. Menghai</strain>
        <tissue evidence="17">Leaf</tissue>
    </source>
</reference>
<feature type="chain" id="PRO_5026021134" description="RING-type E3 ubiquitin transferase" evidence="15">
    <location>
        <begin position="28"/>
        <end position="331"/>
    </location>
</feature>
<keyword evidence="11 14" id="KW-1133">Transmembrane helix</keyword>
<feature type="transmembrane region" description="Helical" evidence="14">
    <location>
        <begin position="43"/>
        <end position="68"/>
    </location>
</feature>
<keyword evidence="10" id="KW-0862">Zinc</keyword>
<dbReference type="FunFam" id="3.30.40.10:FF:000187">
    <property type="entry name" value="E3 ubiquitin-protein ligase ATL6"/>
    <property type="match status" value="1"/>
</dbReference>
<gene>
    <name evidence="17" type="ORF">E2562_011460</name>
</gene>
<accession>A0A6G1D2A8</accession>
<dbReference type="Gene3D" id="3.30.40.10">
    <property type="entry name" value="Zinc/RING finger domain, C3HC4 (zinc finger)"/>
    <property type="match status" value="1"/>
</dbReference>
<dbReference type="Pfam" id="PF13639">
    <property type="entry name" value="zf-RING_2"/>
    <property type="match status" value="1"/>
</dbReference>
<evidence type="ECO:0000256" key="14">
    <source>
        <dbReference type="SAM" id="Phobius"/>
    </source>
</evidence>
<evidence type="ECO:0000256" key="10">
    <source>
        <dbReference type="ARBA" id="ARBA00022833"/>
    </source>
</evidence>
<evidence type="ECO:0000256" key="12">
    <source>
        <dbReference type="ARBA" id="ARBA00023136"/>
    </source>
</evidence>
<comment type="pathway">
    <text evidence="3">Protein modification; protein ubiquitination.</text>
</comment>
<dbReference type="EC" id="2.3.2.27" evidence="4"/>
<name>A0A6G1D2A8_9ORYZ</name>
<keyword evidence="8 13" id="KW-0863">Zinc-finger</keyword>
<feature type="domain" description="RING-type" evidence="16">
    <location>
        <begin position="123"/>
        <end position="165"/>
    </location>
</feature>
<evidence type="ECO:0000256" key="5">
    <source>
        <dbReference type="ARBA" id="ARBA00022679"/>
    </source>
</evidence>
<dbReference type="GO" id="GO:0008270">
    <property type="term" value="F:zinc ion binding"/>
    <property type="evidence" value="ECO:0007669"/>
    <property type="project" value="UniProtKB-KW"/>
</dbReference>
<dbReference type="InterPro" id="IPR044600">
    <property type="entry name" value="ATL1/ATL16-like"/>
</dbReference>
<evidence type="ECO:0000256" key="3">
    <source>
        <dbReference type="ARBA" id="ARBA00004906"/>
    </source>
</evidence>